<evidence type="ECO:0000313" key="3">
    <source>
        <dbReference type="Proteomes" id="UP000671908"/>
    </source>
</evidence>
<dbReference type="InterPro" id="IPR036390">
    <property type="entry name" value="WH_DNA-bd_sf"/>
</dbReference>
<accession>A0A975F2Y0</accession>
<keyword evidence="3" id="KW-1185">Reference proteome</keyword>
<dbReference type="Gene3D" id="1.10.10.10">
    <property type="entry name" value="Winged helix-like DNA-binding domain superfamily/Winged helix DNA-binding domain"/>
    <property type="match status" value="1"/>
</dbReference>
<gene>
    <name evidence="2" type="ORF">HRQ91_00955</name>
</gene>
<reference evidence="2 3" key="1">
    <citation type="journal article" date="2021" name="Microbiol. Resour. Announc.">
        <title>Complete Genome Sequences of Three Human Oral Treponema parvum Isolates.</title>
        <authorList>
            <person name="Zeng H."/>
            <person name="Watt R.M."/>
        </authorList>
    </citation>
    <scope>NUCLEOTIDE SEQUENCE [LARGE SCALE GENOMIC DNA]</scope>
    <source>
        <strain evidence="2 3">ATCC 700770</strain>
    </source>
</reference>
<evidence type="ECO:0000256" key="1">
    <source>
        <dbReference type="ARBA" id="ARBA00006479"/>
    </source>
</evidence>
<evidence type="ECO:0000313" key="2">
    <source>
        <dbReference type="EMBL" id="QTQ13134.1"/>
    </source>
</evidence>
<name>A0A975F2Y0_9SPIR</name>
<sequence>MNYLVSEYYLNRGFKTRDIEKARLYELICAEDGTSRKRMNQKLRLRPNNVSDSVQQLTEDELVYEDAEVRIQGKGRPEVILHPRFDRLVAISVGVSSNTLTADLIDMEGKSVWQKSLPVPDDADNTVFLESLVRLIIELEYCITKRQILVGIGIAVPGIVSANGTRWVFNSRWPEVSNLDFSKLSVRFKVPVRLYRFLDSQLNALIFRNVSINDSSIILVHWGYGIGAAYCINGKIPSLVAGSSSEIGHMKIVPPKDATLCRCGERGCLETVSSGWALQKHLESVLGTFPSDEKELGRLMASCDFSGDPVIKRAVESVACVIDNTHRVFPADRIIVYGPFIGNQLIRRALVETIREKLPWYSKASVEIEIMTRDFEDITALGCCADFFKTRLIEMLAFRGTDNN</sequence>
<dbReference type="PANTHER" id="PTHR18964">
    <property type="entry name" value="ROK (REPRESSOR, ORF, KINASE) FAMILY"/>
    <property type="match status" value="1"/>
</dbReference>
<dbReference type="Gene3D" id="3.30.420.40">
    <property type="match status" value="2"/>
</dbReference>
<comment type="similarity">
    <text evidence="1">Belongs to the ROK (NagC/XylR) family.</text>
</comment>
<dbReference type="PANTHER" id="PTHR18964:SF149">
    <property type="entry name" value="BIFUNCTIONAL UDP-N-ACETYLGLUCOSAMINE 2-EPIMERASE_N-ACETYLMANNOSAMINE KINASE"/>
    <property type="match status" value="1"/>
</dbReference>
<dbReference type="RefSeq" id="WP_210119861.1">
    <property type="nucleotide sequence ID" value="NZ_CP054142.1"/>
</dbReference>
<protein>
    <submittedName>
        <fullName evidence="2">ROK family protein</fullName>
    </submittedName>
</protein>
<dbReference type="InterPro" id="IPR000600">
    <property type="entry name" value="ROK"/>
</dbReference>
<dbReference type="EMBL" id="CP054142">
    <property type="protein sequence ID" value="QTQ13134.1"/>
    <property type="molecule type" value="Genomic_DNA"/>
</dbReference>
<organism evidence="2 3">
    <name type="scientific">Treponema parvum</name>
    <dbReference type="NCBI Taxonomy" id="138851"/>
    <lineage>
        <taxon>Bacteria</taxon>
        <taxon>Pseudomonadati</taxon>
        <taxon>Spirochaetota</taxon>
        <taxon>Spirochaetia</taxon>
        <taxon>Spirochaetales</taxon>
        <taxon>Treponemataceae</taxon>
        <taxon>Treponema</taxon>
    </lineage>
</organism>
<dbReference type="InterPro" id="IPR036388">
    <property type="entry name" value="WH-like_DNA-bd_sf"/>
</dbReference>
<dbReference type="KEGG" id="tpav:HRQ91_00955"/>
<dbReference type="Proteomes" id="UP000671908">
    <property type="component" value="Chromosome"/>
</dbReference>
<dbReference type="AlphaFoldDB" id="A0A975F2Y0"/>
<dbReference type="SUPFAM" id="SSF53067">
    <property type="entry name" value="Actin-like ATPase domain"/>
    <property type="match status" value="1"/>
</dbReference>
<proteinExistence type="inferred from homology"/>
<dbReference type="Pfam" id="PF00480">
    <property type="entry name" value="ROK"/>
    <property type="match status" value="1"/>
</dbReference>
<dbReference type="InterPro" id="IPR043129">
    <property type="entry name" value="ATPase_NBD"/>
</dbReference>
<dbReference type="SUPFAM" id="SSF46785">
    <property type="entry name" value="Winged helix' DNA-binding domain"/>
    <property type="match status" value="1"/>
</dbReference>